<feature type="compositionally biased region" description="Polar residues" evidence="1">
    <location>
        <begin position="54"/>
        <end position="63"/>
    </location>
</feature>
<dbReference type="PATRIC" id="fig|1125712.3.peg.1944"/>
<protein>
    <submittedName>
        <fullName evidence="2">Uncharacterized protein</fullName>
    </submittedName>
</protein>
<evidence type="ECO:0000256" key="1">
    <source>
        <dbReference type="SAM" id="MobiDB-lite"/>
    </source>
</evidence>
<dbReference type="AlphaFoldDB" id="U2TKQ8"/>
<sequence>MLVGMLVVVVLALVARVTLMRPGAEGEAGIASPSSDSDGKPATPAPGDVDDPQRTGSWKSERTLGQQAQKLLADYRDEGRCVLTQAGYIDLAGRVWSCVVTGDGWVDLCVVRANEDGGSDVSVQRMEASSWEEEVDASNGADGDVA</sequence>
<dbReference type="Proteomes" id="UP000016638">
    <property type="component" value="Unassembled WGS sequence"/>
</dbReference>
<keyword evidence="3" id="KW-1185">Reference proteome</keyword>
<feature type="region of interest" description="Disordered" evidence="1">
    <location>
        <begin position="127"/>
        <end position="146"/>
    </location>
</feature>
<feature type="region of interest" description="Disordered" evidence="1">
    <location>
        <begin position="25"/>
        <end position="63"/>
    </location>
</feature>
<dbReference type="EMBL" id="AWEZ01000062">
    <property type="protein sequence ID" value="ERL06743.1"/>
    <property type="molecule type" value="Genomic_DNA"/>
</dbReference>
<evidence type="ECO:0000313" key="2">
    <source>
        <dbReference type="EMBL" id="ERL06743.1"/>
    </source>
</evidence>
<name>U2TKQ8_9ACTN</name>
<evidence type="ECO:0000313" key="3">
    <source>
        <dbReference type="Proteomes" id="UP000016638"/>
    </source>
</evidence>
<dbReference type="STRING" id="1125712.HMPREF1316_0521"/>
<proteinExistence type="predicted"/>
<gene>
    <name evidence="2" type="ORF">HMPREF1316_0521</name>
</gene>
<organism evidence="2 3">
    <name type="scientific">Olsenella profusa F0195</name>
    <dbReference type="NCBI Taxonomy" id="1125712"/>
    <lineage>
        <taxon>Bacteria</taxon>
        <taxon>Bacillati</taxon>
        <taxon>Actinomycetota</taxon>
        <taxon>Coriobacteriia</taxon>
        <taxon>Coriobacteriales</taxon>
        <taxon>Atopobiaceae</taxon>
        <taxon>Olsenella</taxon>
    </lineage>
</organism>
<reference evidence="2 3" key="1">
    <citation type="submission" date="2013-08" db="EMBL/GenBank/DDBJ databases">
        <authorList>
            <person name="Durkin A.S."/>
            <person name="Haft D.R."/>
            <person name="McCorrison J."/>
            <person name="Torralba M."/>
            <person name="Gillis M."/>
            <person name="Haft D.H."/>
            <person name="Methe B."/>
            <person name="Sutton G."/>
            <person name="Nelson K.E."/>
        </authorList>
    </citation>
    <scope>NUCLEOTIDE SEQUENCE [LARGE SCALE GENOMIC DNA]</scope>
    <source>
        <strain evidence="2 3">F0195</strain>
    </source>
</reference>
<dbReference type="eggNOG" id="ENOG502ZVQK">
    <property type="taxonomic scope" value="Bacteria"/>
</dbReference>
<comment type="caution">
    <text evidence="2">The sequence shown here is derived from an EMBL/GenBank/DDBJ whole genome shotgun (WGS) entry which is preliminary data.</text>
</comment>
<accession>U2TKQ8</accession>